<proteinExistence type="predicted"/>
<accession>A0A2P5BYX0</accession>
<dbReference type="Proteomes" id="UP000237105">
    <property type="component" value="Unassembled WGS sequence"/>
</dbReference>
<dbReference type="AlphaFoldDB" id="A0A2P5BYX0"/>
<organism evidence="2 3">
    <name type="scientific">Parasponia andersonii</name>
    <name type="common">Sponia andersonii</name>
    <dbReference type="NCBI Taxonomy" id="3476"/>
    <lineage>
        <taxon>Eukaryota</taxon>
        <taxon>Viridiplantae</taxon>
        <taxon>Streptophyta</taxon>
        <taxon>Embryophyta</taxon>
        <taxon>Tracheophyta</taxon>
        <taxon>Spermatophyta</taxon>
        <taxon>Magnoliopsida</taxon>
        <taxon>eudicotyledons</taxon>
        <taxon>Gunneridae</taxon>
        <taxon>Pentapetalae</taxon>
        <taxon>rosids</taxon>
        <taxon>fabids</taxon>
        <taxon>Rosales</taxon>
        <taxon>Cannabaceae</taxon>
        <taxon>Parasponia</taxon>
    </lineage>
</organism>
<reference evidence="3" key="1">
    <citation type="submission" date="2016-06" db="EMBL/GenBank/DDBJ databases">
        <title>Parallel loss of symbiosis genes in relatives of nitrogen-fixing non-legume Parasponia.</title>
        <authorList>
            <person name="Van Velzen R."/>
            <person name="Holmer R."/>
            <person name="Bu F."/>
            <person name="Rutten L."/>
            <person name="Van Zeijl A."/>
            <person name="Liu W."/>
            <person name="Santuari L."/>
            <person name="Cao Q."/>
            <person name="Sharma T."/>
            <person name="Shen D."/>
            <person name="Roswanjaya Y."/>
            <person name="Wardhani T."/>
            <person name="Kalhor M.S."/>
            <person name="Jansen J."/>
            <person name="Van den Hoogen J."/>
            <person name="Gungor B."/>
            <person name="Hartog M."/>
            <person name="Hontelez J."/>
            <person name="Verver J."/>
            <person name="Yang W.-C."/>
            <person name="Schijlen E."/>
            <person name="Repin R."/>
            <person name="Schilthuizen M."/>
            <person name="Schranz E."/>
            <person name="Heidstra R."/>
            <person name="Miyata K."/>
            <person name="Fedorova E."/>
            <person name="Kohlen W."/>
            <person name="Bisseling T."/>
            <person name="Smit S."/>
            <person name="Geurts R."/>
        </authorList>
    </citation>
    <scope>NUCLEOTIDE SEQUENCE [LARGE SCALE GENOMIC DNA]</scope>
    <source>
        <strain evidence="3">cv. WU1-14</strain>
    </source>
</reference>
<protein>
    <submittedName>
        <fullName evidence="2">Uncharacterized protein</fullName>
    </submittedName>
</protein>
<dbReference type="EMBL" id="JXTB01000200">
    <property type="protein sequence ID" value="PON53987.1"/>
    <property type="molecule type" value="Genomic_DNA"/>
</dbReference>
<evidence type="ECO:0000313" key="3">
    <source>
        <dbReference type="Proteomes" id="UP000237105"/>
    </source>
</evidence>
<evidence type="ECO:0000313" key="2">
    <source>
        <dbReference type="EMBL" id="PON53987.1"/>
    </source>
</evidence>
<sequence>MENIRFHREDVESDEVDNIDDLIYKARVMTPNDFLVDDDEFENDTLEEYNDEEVELDDDNDTSSEEENEISDNVEFCEKTGKPILDHGKMFFNILAKMVRDTVSASTPTWKDVKKEDIELILNWIEVKFDYPPSDALFMDPIEQSMMAYLRD</sequence>
<gene>
    <name evidence="2" type="ORF">PanWU01x14_198650</name>
</gene>
<feature type="region of interest" description="Disordered" evidence="1">
    <location>
        <begin position="46"/>
        <end position="70"/>
    </location>
</feature>
<name>A0A2P5BYX0_PARAD</name>
<evidence type="ECO:0000256" key="1">
    <source>
        <dbReference type="SAM" id="MobiDB-lite"/>
    </source>
</evidence>
<comment type="caution">
    <text evidence="2">The sequence shown here is derived from an EMBL/GenBank/DDBJ whole genome shotgun (WGS) entry which is preliminary data.</text>
</comment>
<keyword evidence="3" id="KW-1185">Reference proteome</keyword>
<dbReference type="OrthoDB" id="1745817at2759"/>